<evidence type="ECO:0000256" key="9">
    <source>
        <dbReference type="ARBA" id="ARBA00022741"/>
    </source>
</evidence>
<feature type="coiled-coil region" evidence="17">
    <location>
        <begin position="241"/>
        <end position="275"/>
    </location>
</feature>
<dbReference type="Pfam" id="PF09984">
    <property type="entry name" value="sCache_4"/>
    <property type="match status" value="1"/>
</dbReference>
<evidence type="ECO:0000313" key="25">
    <source>
        <dbReference type="Proteomes" id="UP000243207"/>
    </source>
</evidence>
<evidence type="ECO:0000256" key="7">
    <source>
        <dbReference type="ARBA" id="ARBA00022679"/>
    </source>
</evidence>
<keyword evidence="10 24" id="KW-0418">Kinase</keyword>
<protein>
    <recommendedName>
        <fullName evidence="3">histidine kinase</fullName>
        <ecNumber evidence="3">2.7.13.3</ecNumber>
    </recommendedName>
</protein>
<dbReference type="GO" id="GO:0000155">
    <property type="term" value="F:phosphorelay sensor kinase activity"/>
    <property type="evidence" value="ECO:0007669"/>
    <property type="project" value="InterPro"/>
</dbReference>
<evidence type="ECO:0000256" key="2">
    <source>
        <dbReference type="ARBA" id="ARBA00004429"/>
    </source>
</evidence>
<proteinExistence type="predicted"/>
<dbReference type="InterPro" id="IPR008207">
    <property type="entry name" value="Sig_transdc_His_kin_Hpt_dom"/>
</dbReference>
<keyword evidence="6 16" id="KW-0597">Phosphoprotein</keyword>
<dbReference type="SUPFAM" id="SSF158472">
    <property type="entry name" value="HAMP domain-like"/>
    <property type="match status" value="1"/>
</dbReference>
<dbReference type="SMART" id="SM00387">
    <property type="entry name" value="HATPase_c"/>
    <property type="match status" value="1"/>
</dbReference>
<dbReference type="CDD" id="cd17546">
    <property type="entry name" value="REC_hyHK_CKI1_RcsC-like"/>
    <property type="match status" value="1"/>
</dbReference>
<evidence type="ECO:0000256" key="6">
    <source>
        <dbReference type="ARBA" id="ARBA00022553"/>
    </source>
</evidence>
<dbReference type="Pfam" id="PF00672">
    <property type="entry name" value="HAMP"/>
    <property type="match status" value="1"/>
</dbReference>
<dbReference type="InterPro" id="IPR003661">
    <property type="entry name" value="HisK_dim/P_dom"/>
</dbReference>
<evidence type="ECO:0000256" key="16">
    <source>
        <dbReference type="PROSITE-ProRule" id="PRU00169"/>
    </source>
</evidence>
<organism evidence="24 25">
    <name type="scientific">Halopseudomonas xinjiangensis</name>
    <dbReference type="NCBI Taxonomy" id="487184"/>
    <lineage>
        <taxon>Bacteria</taxon>
        <taxon>Pseudomonadati</taxon>
        <taxon>Pseudomonadota</taxon>
        <taxon>Gammaproteobacteria</taxon>
        <taxon>Pseudomonadales</taxon>
        <taxon>Pseudomonadaceae</taxon>
        <taxon>Halopseudomonas</taxon>
    </lineage>
</organism>
<evidence type="ECO:0000256" key="12">
    <source>
        <dbReference type="ARBA" id="ARBA00022989"/>
    </source>
</evidence>
<dbReference type="InterPro" id="IPR003660">
    <property type="entry name" value="HAMP_dom"/>
</dbReference>
<comment type="subcellular location">
    <subcellularLocation>
        <location evidence="2">Cell inner membrane</location>
        <topology evidence="2">Multi-pass membrane protein</topology>
    </subcellularLocation>
</comment>
<evidence type="ECO:0000256" key="13">
    <source>
        <dbReference type="ARBA" id="ARBA00023012"/>
    </source>
</evidence>
<dbReference type="InterPro" id="IPR036641">
    <property type="entry name" value="HPT_dom_sf"/>
</dbReference>
<dbReference type="Gene3D" id="6.10.340.10">
    <property type="match status" value="1"/>
</dbReference>
<keyword evidence="13" id="KW-0902">Two-component regulatory system</keyword>
<feature type="transmembrane region" description="Helical" evidence="19">
    <location>
        <begin position="174"/>
        <end position="195"/>
    </location>
</feature>
<dbReference type="InterPro" id="IPR005467">
    <property type="entry name" value="His_kinase_dom"/>
</dbReference>
<name>A0A1H1V5B3_9GAMM</name>
<dbReference type="InterPro" id="IPR036097">
    <property type="entry name" value="HisK_dim/P_sf"/>
</dbReference>
<keyword evidence="7" id="KW-0808">Transferase</keyword>
<dbReference type="CDD" id="cd00088">
    <property type="entry name" value="HPT"/>
    <property type="match status" value="1"/>
</dbReference>
<accession>A0A1H1V5B3</accession>
<evidence type="ECO:0000256" key="15">
    <source>
        <dbReference type="PROSITE-ProRule" id="PRU00110"/>
    </source>
</evidence>
<dbReference type="InterPro" id="IPR019247">
    <property type="entry name" value="Histidine_kinase_BarA_N"/>
</dbReference>
<evidence type="ECO:0000256" key="11">
    <source>
        <dbReference type="ARBA" id="ARBA00022840"/>
    </source>
</evidence>
<dbReference type="PRINTS" id="PR00344">
    <property type="entry name" value="BCTRLSENSOR"/>
</dbReference>
<evidence type="ECO:0000256" key="5">
    <source>
        <dbReference type="ARBA" id="ARBA00022519"/>
    </source>
</evidence>
<dbReference type="GO" id="GO:0005524">
    <property type="term" value="F:ATP binding"/>
    <property type="evidence" value="ECO:0007669"/>
    <property type="project" value="UniProtKB-KW"/>
</dbReference>
<dbReference type="SUPFAM" id="SSF55874">
    <property type="entry name" value="ATPase domain of HSP90 chaperone/DNA topoisomerase II/histidine kinase"/>
    <property type="match status" value="1"/>
</dbReference>
<reference evidence="25" key="1">
    <citation type="submission" date="2016-10" db="EMBL/GenBank/DDBJ databases">
        <authorList>
            <person name="Varghese N."/>
            <person name="Submissions S."/>
        </authorList>
    </citation>
    <scope>NUCLEOTIDE SEQUENCE [LARGE SCALE GENOMIC DNA]</scope>
    <source>
        <strain evidence="25">NRRL B-51270</strain>
    </source>
</reference>
<gene>
    <name evidence="24" type="ORF">SAMN05216421_2219</name>
</gene>
<dbReference type="Proteomes" id="UP000243207">
    <property type="component" value="Chromosome I"/>
</dbReference>
<comment type="catalytic activity">
    <reaction evidence="1">
        <text>ATP + protein L-histidine = ADP + protein N-phospho-L-histidine.</text>
        <dbReference type="EC" id="2.7.13.3"/>
    </reaction>
</comment>
<evidence type="ECO:0000259" key="23">
    <source>
        <dbReference type="PROSITE" id="PS50894"/>
    </source>
</evidence>
<dbReference type="FunFam" id="3.30.565.10:FF:000010">
    <property type="entry name" value="Sensor histidine kinase RcsC"/>
    <property type="match status" value="1"/>
</dbReference>
<keyword evidence="8 19" id="KW-0812">Transmembrane</keyword>
<dbReference type="CDD" id="cd00082">
    <property type="entry name" value="HisKA"/>
    <property type="match status" value="1"/>
</dbReference>
<dbReference type="GO" id="GO:0005886">
    <property type="term" value="C:plasma membrane"/>
    <property type="evidence" value="ECO:0007669"/>
    <property type="project" value="UniProtKB-SubCell"/>
</dbReference>
<evidence type="ECO:0000259" key="21">
    <source>
        <dbReference type="PROSITE" id="PS50110"/>
    </source>
</evidence>
<keyword evidence="25" id="KW-1185">Reference proteome</keyword>
<dbReference type="InterPro" id="IPR004358">
    <property type="entry name" value="Sig_transdc_His_kin-like_C"/>
</dbReference>
<dbReference type="Gene3D" id="1.10.287.130">
    <property type="match status" value="1"/>
</dbReference>
<dbReference type="PANTHER" id="PTHR45339:SF1">
    <property type="entry name" value="HYBRID SIGNAL TRANSDUCTION HISTIDINE KINASE J"/>
    <property type="match status" value="1"/>
</dbReference>
<dbReference type="FunFam" id="1.10.287.130:FF:000003">
    <property type="entry name" value="Histidine kinase"/>
    <property type="match status" value="1"/>
</dbReference>
<keyword evidence="4" id="KW-1003">Cell membrane</keyword>
<dbReference type="Pfam" id="PF01627">
    <property type="entry name" value="Hpt"/>
    <property type="match status" value="1"/>
</dbReference>
<dbReference type="PROSITE" id="PS50894">
    <property type="entry name" value="HPT"/>
    <property type="match status" value="1"/>
</dbReference>
<evidence type="ECO:0000256" key="14">
    <source>
        <dbReference type="ARBA" id="ARBA00023136"/>
    </source>
</evidence>
<evidence type="ECO:0000256" key="18">
    <source>
        <dbReference type="SAM" id="MobiDB-lite"/>
    </source>
</evidence>
<evidence type="ECO:0000256" key="19">
    <source>
        <dbReference type="SAM" id="Phobius"/>
    </source>
</evidence>
<keyword evidence="14 19" id="KW-0472">Membrane</keyword>
<keyword evidence="11" id="KW-0067">ATP-binding</keyword>
<dbReference type="SMART" id="SM00388">
    <property type="entry name" value="HisKA"/>
    <property type="match status" value="1"/>
</dbReference>
<dbReference type="Gene3D" id="3.30.565.10">
    <property type="entry name" value="Histidine kinase-like ATPase, C-terminal domain"/>
    <property type="match status" value="1"/>
</dbReference>
<feature type="modified residue" description="4-aspartylphosphate" evidence="16">
    <location>
        <position position="725"/>
    </location>
</feature>
<dbReference type="SUPFAM" id="SSF47226">
    <property type="entry name" value="Histidine-containing phosphotransfer domain, HPT domain"/>
    <property type="match status" value="1"/>
</dbReference>
<dbReference type="PROSITE" id="PS50885">
    <property type="entry name" value="HAMP"/>
    <property type="match status" value="1"/>
</dbReference>
<evidence type="ECO:0000256" key="1">
    <source>
        <dbReference type="ARBA" id="ARBA00000085"/>
    </source>
</evidence>
<sequence length="940" mass="103454">MNDIGIKTRLLLMTLLPSGLLAIALGGYFSWQHLRVLDEQLLERGLMTVEYLQRPAASALLDDQPSRLRPLISEVLNHSDVRAVSLYNEDMRRLEHSGPKMHQAERTVPGQLGAGTGLQVQSGPRSSRFMLPLLASADLIEERDLANVETDALLGWLEVELSHGNLWILRYQTILSTLLLIIAGLIVTGAMVTLMGRRITDPVRQINLVIGKLSEGQLDQRLPPQGSRELNELADGINTMAETLQSAQGELQQNIDQATEDLRQTLETIEIQNIELDLARKTAQEASRIKSEFLANMSHELRTPLNGILGFSNLLQRTDLSNRQQEYLGTIEKSADNLLAIINEILDFSKIEAGKLVLDNLPFNLRDLIQDTLTMLAPAAHQKSLELVSIIYRDTPLGLSGDPLRLKQILANLISNAIKFTNQGSVSVRVMLEQEDEAHALLRISVTDTGIGLTPAQQKSLFQAFSQADNSLSRQSGGTGLGLVISKRLVEQMQGEIGLHSQPGEGSEFWLTLRLGKSSQARDDLPRKPLDGLRAALVEPQMLSRQAVLHNLEDLGFSVRTFESAQALHTSLLGSGNGRAESFDLVLLSTRHADCPAEDIFDMVRRWSERELCKTLLFTDTTEHYPMLDMLPRASCQVLSKPICTRKLFRAALHLLRPGTATPAPARVSSSEPKVSVLCVDDNLANLKLVEALLSDMGARVLTSTSGEDALDVMSREQVDLIFMDVQMPGMDGRQTTTELRQREDAADCPAVPIVALTAHALAGERRQLLKCGMNDYMSKPINPEQLRHCVQKWTGVTLDPLADSVPGTDIPGGTRPAPEAFQGPTKPSTSQQVLDRQEGLRLAAGKADLAADMLSMLIAGLPRERQQIEQARIDGDRNALLEAVHRLHGATRYCGVPELRACCNEAESLIKQNRDSEVAVEGILQAMDRLKQCYAALPS</sequence>
<keyword evidence="12 19" id="KW-1133">Transmembrane helix</keyword>
<dbReference type="RefSeq" id="WP_231701467.1">
    <property type="nucleotide sequence ID" value="NZ_LT629736.1"/>
</dbReference>
<dbReference type="EC" id="2.7.13.3" evidence="3"/>
<keyword evidence="5" id="KW-0997">Cell inner membrane</keyword>
<evidence type="ECO:0000256" key="8">
    <source>
        <dbReference type="ARBA" id="ARBA00022692"/>
    </source>
</evidence>
<dbReference type="SMART" id="SM00448">
    <property type="entry name" value="REC"/>
    <property type="match status" value="1"/>
</dbReference>
<evidence type="ECO:0000256" key="10">
    <source>
        <dbReference type="ARBA" id="ARBA00022777"/>
    </source>
</evidence>
<dbReference type="PROSITE" id="PS50109">
    <property type="entry name" value="HIS_KIN"/>
    <property type="match status" value="1"/>
</dbReference>
<dbReference type="InterPro" id="IPR011006">
    <property type="entry name" value="CheY-like_superfamily"/>
</dbReference>
<dbReference type="InterPro" id="IPR003594">
    <property type="entry name" value="HATPase_dom"/>
</dbReference>
<evidence type="ECO:0000259" key="20">
    <source>
        <dbReference type="PROSITE" id="PS50109"/>
    </source>
</evidence>
<evidence type="ECO:0000259" key="22">
    <source>
        <dbReference type="PROSITE" id="PS50885"/>
    </source>
</evidence>
<dbReference type="STRING" id="487184.SAMN05216421_2219"/>
<dbReference type="SUPFAM" id="SSF52172">
    <property type="entry name" value="CheY-like"/>
    <property type="match status" value="2"/>
</dbReference>
<feature type="domain" description="Histidine kinase" evidence="20">
    <location>
        <begin position="296"/>
        <end position="517"/>
    </location>
</feature>
<keyword evidence="17" id="KW-0175">Coiled coil</keyword>
<dbReference type="PROSITE" id="PS50110">
    <property type="entry name" value="RESPONSE_REGULATORY"/>
    <property type="match status" value="1"/>
</dbReference>
<dbReference type="SUPFAM" id="SSF47384">
    <property type="entry name" value="Homodimeric domain of signal transducing histidine kinase"/>
    <property type="match status" value="1"/>
</dbReference>
<dbReference type="CDD" id="cd06225">
    <property type="entry name" value="HAMP"/>
    <property type="match status" value="1"/>
</dbReference>
<dbReference type="Gene3D" id="3.40.50.2300">
    <property type="match status" value="1"/>
</dbReference>
<dbReference type="Pfam" id="PF02518">
    <property type="entry name" value="HATPase_c"/>
    <property type="match status" value="1"/>
</dbReference>
<keyword evidence="9" id="KW-0547">Nucleotide-binding</keyword>
<dbReference type="SMART" id="SM00073">
    <property type="entry name" value="HPT"/>
    <property type="match status" value="1"/>
</dbReference>
<feature type="region of interest" description="Disordered" evidence="18">
    <location>
        <begin position="803"/>
        <end position="832"/>
    </location>
</feature>
<feature type="domain" description="HAMP" evidence="22">
    <location>
        <begin position="197"/>
        <end position="249"/>
    </location>
</feature>
<evidence type="ECO:0000313" key="24">
    <source>
        <dbReference type="EMBL" id="SDS79902.1"/>
    </source>
</evidence>
<dbReference type="PANTHER" id="PTHR45339">
    <property type="entry name" value="HYBRID SIGNAL TRANSDUCTION HISTIDINE KINASE J"/>
    <property type="match status" value="1"/>
</dbReference>
<dbReference type="Pfam" id="PF00512">
    <property type="entry name" value="HisKA"/>
    <property type="match status" value="1"/>
</dbReference>
<feature type="modified residue" description="Phosphohistidine" evidence="15">
    <location>
        <position position="886"/>
    </location>
</feature>
<evidence type="ECO:0000256" key="3">
    <source>
        <dbReference type="ARBA" id="ARBA00012438"/>
    </source>
</evidence>
<evidence type="ECO:0000256" key="4">
    <source>
        <dbReference type="ARBA" id="ARBA00022475"/>
    </source>
</evidence>
<dbReference type="Pfam" id="PF00072">
    <property type="entry name" value="Response_reg"/>
    <property type="match status" value="1"/>
</dbReference>
<dbReference type="EMBL" id="LT629736">
    <property type="protein sequence ID" value="SDS79902.1"/>
    <property type="molecule type" value="Genomic_DNA"/>
</dbReference>
<dbReference type="CDD" id="cd16922">
    <property type="entry name" value="HATPase_EvgS-ArcB-TorS-like"/>
    <property type="match status" value="1"/>
</dbReference>
<dbReference type="InterPro" id="IPR001789">
    <property type="entry name" value="Sig_transdc_resp-reg_receiver"/>
</dbReference>
<evidence type="ECO:0000256" key="17">
    <source>
        <dbReference type="SAM" id="Coils"/>
    </source>
</evidence>
<dbReference type="Gene3D" id="1.20.120.160">
    <property type="entry name" value="HPT domain"/>
    <property type="match status" value="1"/>
</dbReference>
<dbReference type="AlphaFoldDB" id="A0A1H1V5B3"/>
<dbReference type="InterPro" id="IPR036890">
    <property type="entry name" value="HATPase_C_sf"/>
</dbReference>
<feature type="domain" description="Response regulatory" evidence="21">
    <location>
        <begin position="676"/>
        <end position="795"/>
    </location>
</feature>
<dbReference type="SMART" id="SM00304">
    <property type="entry name" value="HAMP"/>
    <property type="match status" value="1"/>
</dbReference>
<feature type="domain" description="HPt" evidence="23">
    <location>
        <begin position="847"/>
        <end position="940"/>
    </location>
</feature>